<evidence type="ECO:0000256" key="1">
    <source>
        <dbReference type="SAM" id="MobiDB-lite"/>
    </source>
</evidence>
<accession>A0A434A5R8</accession>
<name>A0A434A5R8_9FLAO</name>
<reference evidence="3" key="1">
    <citation type="journal article" date="2019" name="Syst. Appl. Microbiol.">
        <title>Flavobacterium circumlabens sp. nov. and Flavobacterium cupreum sp. nov., two psychrotrophic species isolated from Antarctic environmental samples.</title>
        <authorList>
            <person name="Kralova S."/>
            <person name="Busse H.-J."/>
            <person name="Svec P."/>
            <person name="Maslanova I."/>
            <person name="Stankova E."/>
            <person name="Bartak M."/>
            <person name="Sedlacek I."/>
        </authorList>
    </citation>
    <scope>NUCLEOTIDE SEQUENCE [LARGE SCALE GENOMIC DNA]</scope>
    <source>
        <strain evidence="3">CCM 8825</strain>
    </source>
</reference>
<evidence type="ECO:0000313" key="3">
    <source>
        <dbReference type="Proteomes" id="UP000288102"/>
    </source>
</evidence>
<dbReference type="EMBL" id="QWDM01000008">
    <property type="protein sequence ID" value="RUT69682.1"/>
    <property type="molecule type" value="Genomic_DNA"/>
</dbReference>
<feature type="region of interest" description="Disordered" evidence="1">
    <location>
        <begin position="1"/>
        <end position="20"/>
    </location>
</feature>
<comment type="caution">
    <text evidence="2">The sequence shown here is derived from an EMBL/GenBank/DDBJ whole genome shotgun (WGS) entry which is preliminary data.</text>
</comment>
<sequence>MRLKGNSFISHPFQGKTTKQHRIESKSQRNFVLVSDSPVKFAFTGNFVLILNKHFLKFASFI</sequence>
<gene>
    <name evidence="2" type="ORF">D0817_13750</name>
</gene>
<organism evidence="2 3">
    <name type="scientific">Flavobacterium cupreum</name>
    <dbReference type="NCBI Taxonomy" id="2133766"/>
    <lineage>
        <taxon>Bacteria</taxon>
        <taxon>Pseudomonadati</taxon>
        <taxon>Bacteroidota</taxon>
        <taxon>Flavobacteriia</taxon>
        <taxon>Flavobacteriales</taxon>
        <taxon>Flavobacteriaceae</taxon>
        <taxon>Flavobacterium</taxon>
    </lineage>
</organism>
<keyword evidence="3" id="KW-1185">Reference proteome</keyword>
<dbReference type="AlphaFoldDB" id="A0A434A5R8"/>
<proteinExistence type="predicted"/>
<protein>
    <submittedName>
        <fullName evidence="2">Uncharacterized protein</fullName>
    </submittedName>
</protein>
<evidence type="ECO:0000313" key="2">
    <source>
        <dbReference type="EMBL" id="RUT69682.1"/>
    </source>
</evidence>
<dbReference type="Proteomes" id="UP000288102">
    <property type="component" value="Unassembled WGS sequence"/>
</dbReference>